<reference evidence="1 2" key="1">
    <citation type="submission" date="2009-07" db="EMBL/GenBank/DDBJ databases">
        <authorList>
            <person name="Madupu R."/>
            <person name="Sebastian Y."/>
            <person name="Durkin A.S."/>
            <person name="Torralba M."/>
            <person name="Methe B."/>
            <person name="Sutton G.G."/>
            <person name="Strausberg R.L."/>
            <person name="Nelson K.E."/>
        </authorList>
    </citation>
    <scope>NUCLEOTIDE SEQUENCE [LARGE SCALE GENOMIC DNA]</scope>
    <source>
        <strain evidence="1 2">ATCC 35580</strain>
    </source>
</reference>
<dbReference type="AlphaFoldDB" id="C8PMK3"/>
<dbReference type="EMBL" id="ACYH01000011">
    <property type="protein sequence ID" value="EEV21420.1"/>
    <property type="molecule type" value="Genomic_DNA"/>
</dbReference>
<evidence type="ECO:0000313" key="2">
    <source>
        <dbReference type="Proteomes" id="UP000004509"/>
    </source>
</evidence>
<protein>
    <submittedName>
        <fullName evidence="1">Uncharacterized protein</fullName>
    </submittedName>
</protein>
<dbReference type="STRING" id="596324.TREVI0001_0618"/>
<organism evidence="1 2">
    <name type="scientific">Treponema vincentii ATCC 35580</name>
    <dbReference type="NCBI Taxonomy" id="596324"/>
    <lineage>
        <taxon>Bacteria</taxon>
        <taxon>Pseudomonadati</taxon>
        <taxon>Spirochaetota</taxon>
        <taxon>Spirochaetia</taxon>
        <taxon>Spirochaetales</taxon>
        <taxon>Treponemataceae</taxon>
        <taxon>Treponema</taxon>
    </lineage>
</organism>
<proteinExistence type="predicted"/>
<dbReference type="Proteomes" id="UP000004509">
    <property type="component" value="Unassembled WGS sequence"/>
</dbReference>
<name>C8PMK3_9SPIR</name>
<evidence type="ECO:0000313" key="1">
    <source>
        <dbReference type="EMBL" id="EEV21420.1"/>
    </source>
</evidence>
<comment type="caution">
    <text evidence="1">The sequence shown here is derived from an EMBL/GenBank/DDBJ whole genome shotgun (WGS) entry which is preliminary data.</text>
</comment>
<accession>C8PMK3</accession>
<sequence>MLPFLFTAKKINYSRKLPSTINGVPGTQITWVSDKPQSVSIEEVFGEIRGER</sequence>
<gene>
    <name evidence="1" type="ORF">TREVI0001_0618</name>
</gene>